<dbReference type="InterPro" id="IPR036388">
    <property type="entry name" value="WH-like_DNA-bd_sf"/>
</dbReference>
<accession>A0A6J6JKT7</accession>
<name>A0A6J6JKT7_9ZZZZ</name>
<organism evidence="1">
    <name type="scientific">freshwater metagenome</name>
    <dbReference type="NCBI Taxonomy" id="449393"/>
    <lineage>
        <taxon>unclassified sequences</taxon>
        <taxon>metagenomes</taxon>
        <taxon>ecological metagenomes</taxon>
    </lineage>
</organism>
<dbReference type="GO" id="GO:0003677">
    <property type="term" value="F:DNA binding"/>
    <property type="evidence" value="ECO:0007669"/>
    <property type="project" value="InterPro"/>
</dbReference>
<reference evidence="1" key="1">
    <citation type="submission" date="2020-05" db="EMBL/GenBank/DDBJ databases">
        <authorList>
            <person name="Chiriac C."/>
            <person name="Salcher M."/>
            <person name="Ghai R."/>
            <person name="Kavagutti S V."/>
        </authorList>
    </citation>
    <scope>NUCLEOTIDE SEQUENCE</scope>
</reference>
<protein>
    <submittedName>
        <fullName evidence="1">Unannotated protein</fullName>
    </submittedName>
</protein>
<dbReference type="Gene3D" id="1.10.10.10">
    <property type="entry name" value="Winged helix-like DNA-binding domain superfamily/Winged helix DNA-binding domain"/>
    <property type="match status" value="1"/>
</dbReference>
<evidence type="ECO:0000313" key="1">
    <source>
        <dbReference type="EMBL" id="CAB4636653.1"/>
    </source>
</evidence>
<sequence>MARDITIAQRELSPFEQLVLGLVCEGKSNAAIALETAHTEKVIENTVSRSARVFNITSDGDTNVRVLLALAYRTHYGDSAFDRLGIACSHFEVDGDGRALCNRHID</sequence>
<gene>
    <name evidence="1" type="ORF">UFOPK2162_00106</name>
</gene>
<dbReference type="EMBL" id="CAEZVZ010000007">
    <property type="protein sequence ID" value="CAB4636653.1"/>
    <property type="molecule type" value="Genomic_DNA"/>
</dbReference>
<proteinExistence type="predicted"/>
<dbReference type="SUPFAM" id="SSF46894">
    <property type="entry name" value="C-terminal effector domain of the bipartite response regulators"/>
    <property type="match status" value="1"/>
</dbReference>
<dbReference type="GO" id="GO:0006355">
    <property type="term" value="P:regulation of DNA-templated transcription"/>
    <property type="evidence" value="ECO:0007669"/>
    <property type="project" value="InterPro"/>
</dbReference>
<dbReference type="InterPro" id="IPR016032">
    <property type="entry name" value="Sig_transdc_resp-reg_C-effctor"/>
</dbReference>
<dbReference type="AlphaFoldDB" id="A0A6J6JKT7"/>